<protein>
    <submittedName>
        <fullName evidence="3">Uncharacterized protein</fullName>
    </submittedName>
</protein>
<dbReference type="OrthoDB" id="9784936at2"/>
<evidence type="ECO:0000256" key="2">
    <source>
        <dbReference type="SAM" id="Phobius"/>
    </source>
</evidence>
<evidence type="ECO:0000313" key="3">
    <source>
        <dbReference type="EMBL" id="ELR66046.1"/>
    </source>
</evidence>
<organism evidence="3 4">
    <name type="scientific">Photobacterium marinum</name>
    <dbReference type="NCBI Taxonomy" id="1056511"/>
    <lineage>
        <taxon>Bacteria</taxon>
        <taxon>Pseudomonadati</taxon>
        <taxon>Pseudomonadota</taxon>
        <taxon>Gammaproteobacteria</taxon>
        <taxon>Vibrionales</taxon>
        <taxon>Vibrionaceae</taxon>
        <taxon>Photobacterium</taxon>
    </lineage>
</organism>
<keyword evidence="4" id="KW-1185">Reference proteome</keyword>
<keyword evidence="2" id="KW-0812">Transmembrane</keyword>
<reference evidence="3 4" key="1">
    <citation type="submission" date="2012-12" db="EMBL/GenBank/DDBJ databases">
        <title>Genome Assembly of Photobacterium sp. AK15.</title>
        <authorList>
            <person name="Khatri I."/>
            <person name="Vaidya B."/>
            <person name="Srinivas T.N.R."/>
            <person name="Subramanian S."/>
            <person name="Pinnaka A."/>
        </authorList>
    </citation>
    <scope>NUCLEOTIDE SEQUENCE [LARGE SCALE GENOMIC DNA]</scope>
    <source>
        <strain evidence="3 4">AK15</strain>
    </source>
</reference>
<sequence>MKELIDAILSRMKSPILGSFCLIYALYHIKEIGVFIWSKQEVKLQLLHQFEFNYNELIMFFFVAFCYVVILEWLQFAIDYLVKKSRYFRDKLIHEQNVELAKLKHQASNEYQSKLAEKELESYSDEKKEFEKKIEQLEKLKEHQNDMIDGLTEEVNSFGKYSVINKWEPSYKKLSLLFDKHGIKKVNGEYQVEMLASLDQDKRIPLDKITEIVKEIEKFNKYIEKLKEKEEELLL</sequence>
<proteinExistence type="predicted"/>
<feature type="transmembrane region" description="Helical" evidence="2">
    <location>
        <begin position="16"/>
        <end position="37"/>
    </location>
</feature>
<dbReference type="AlphaFoldDB" id="L8JB58"/>
<feature type="transmembrane region" description="Helical" evidence="2">
    <location>
        <begin position="57"/>
        <end position="82"/>
    </location>
</feature>
<dbReference type="EMBL" id="AMZO01000013">
    <property type="protein sequence ID" value="ELR66046.1"/>
    <property type="molecule type" value="Genomic_DNA"/>
</dbReference>
<keyword evidence="2" id="KW-1133">Transmembrane helix</keyword>
<evidence type="ECO:0000313" key="4">
    <source>
        <dbReference type="Proteomes" id="UP000011134"/>
    </source>
</evidence>
<accession>L8JB58</accession>
<keyword evidence="1" id="KW-0175">Coiled coil</keyword>
<evidence type="ECO:0000256" key="1">
    <source>
        <dbReference type="SAM" id="Coils"/>
    </source>
</evidence>
<comment type="caution">
    <text evidence="3">The sequence shown here is derived from an EMBL/GenBank/DDBJ whole genome shotgun (WGS) entry which is preliminary data.</text>
</comment>
<gene>
    <name evidence="3" type="ORF">C942_00488</name>
</gene>
<dbReference type="Proteomes" id="UP000011134">
    <property type="component" value="Unassembled WGS sequence"/>
</dbReference>
<dbReference type="PATRIC" id="fig|1056511.3.peg.1977"/>
<feature type="coiled-coil region" evidence="1">
    <location>
        <begin position="113"/>
        <end position="154"/>
    </location>
</feature>
<keyword evidence="2" id="KW-0472">Membrane</keyword>
<name>L8JB58_9GAMM</name>
<dbReference type="RefSeq" id="WP_007465093.1">
    <property type="nucleotide sequence ID" value="NZ_AMZO01000013.1"/>
</dbReference>